<dbReference type="STRING" id="336292.SAMN05660710_02442"/>
<dbReference type="RefSeq" id="WP_090744724.1">
    <property type="nucleotide sequence ID" value="NZ_FMVT01000008.1"/>
</dbReference>
<dbReference type="PANTHER" id="PTHR43364">
    <property type="entry name" value="NADH-SPECIFIC METHYLGLYOXAL REDUCTASE-RELATED"/>
    <property type="match status" value="1"/>
</dbReference>
<dbReference type="EMBL" id="FMVT01000008">
    <property type="protein sequence ID" value="SCY71296.1"/>
    <property type="molecule type" value="Genomic_DNA"/>
</dbReference>
<keyword evidence="4" id="KW-1185">Reference proteome</keyword>
<dbReference type="InterPro" id="IPR036812">
    <property type="entry name" value="NAD(P)_OxRdtase_dom_sf"/>
</dbReference>
<dbReference type="InterPro" id="IPR023210">
    <property type="entry name" value="NADP_OxRdtase_dom"/>
</dbReference>
<dbReference type="Gene3D" id="3.20.20.100">
    <property type="entry name" value="NADP-dependent oxidoreductase domain"/>
    <property type="match status" value="1"/>
</dbReference>
<dbReference type="GO" id="GO:0016491">
    <property type="term" value="F:oxidoreductase activity"/>
    <property type="evidence" value="ECO:0007669"/>
    <property type="project" value="UniProtKB-KW"/>
</dbReference>
<dbReference type="CDD" id="cd19080">
    <property type="entry name" value="AKR_AKR9A_9B"/>
    <property type="match status" value="1"/>
</dbReference>
<dbReference type="PANTHER" id="PTHR43364:SF4">
    <property type="entry name" value="NAD(P)-LINKED OXIDOREDUCTASE SUPERFAMILY PROTEIN"/>
    <property type="match status" value="1"/>
</dbReference>
<keyword evidence="1" id="KW-0560">Oxidoreductase</keyword>
<dbReference type="SUPFAM" id="SSF51430">
    <property type="entry name" value="NAD(P)-linked oxidoreductase"/>
    <property type="match status" value="1"/>
</dbReference>
<feature type="domain" description="NADP-dependent oxidoreductase" evidence="2">
    <location>
        <begin position="18"/>
        <end position="335"/>
    </location>
</feature>
<gene>
    <name evidence="3" type="ORF">SAMN05660710_02442</name>
</gene>
<proteinExistence type="predicted"/>
<dbReference type="AlphaFoldDB" id="A0A1G5I5E6"/>
<dbReference type="Proteomes" id="UP000199502">
    <property type="component" value="Unassembled WGS sequence"/>
</dbReference>
<protein>
    <submittedName>
        <fullName evidence="3">Predicted oxidoreductase</fullName>
    </submittedName>
</protein>
<evidence type="ECO:0000313" key="4">
    <source>
        <dbReference type="Proteomes" id="UP000199502"/>
    </source>
</evidence>
<evidence type="ECO:0000313" key="3">
    <source>
        <dbReference type="EMBL" id="SCY71296.1"/>
    </source>
</evidence>
<reference evidence="3 4" key="1">
    <citation type="submission" date="2016-10" db="EMBL/GenBank/DDBJ databases">
        <authorList>
            <person name="de Groot N.N."/>
        </authorList>
    </citation>
    <scope>NUCLEOTIDE SEQUENCE [LARGE SCALE GENOMIC DNA]</scope>
    <source>
        <strain evidence="3 4">CGMCC 1.8925</strain>
    </source>
</reference>
<organism evidence="3 4">
    <name type="scientific">Paracoccus tibetensis</name>
    <dbReference type="NCBI Taxonomy" id="336292"/>
    <lineage>
        <taxon>Bacteria</taxon>
        <taxon>Pseudomonadati</taxon>
        <taxon>Pseudomonadota</taxon>
        <taxon>Alphaproteobacteria</taxon>
        <taxon>Rhodobacterales</taxon>
        <taxon>Paracoccaceae</taxon>
        <taxon>Paracoccus</taxon>
    </lineage>
</organism>
<sequence length="369" mass="39564">MQMTDYRSFGQSGLIVSPLTLGTMTFGAGRWGSDLAEARGIFDAYVTAGGNVIDTADVYSGGESERMLGQFVKDSGLRDRLVLSSKSGFARSNHPLHGGNGAINIRLGIEGSLRRLGTDRIDLYWVHVWDRTTPPEEVLRTLAAAVARGEILYYGFSNTPAWYVAKIATLAAAQGLPGPIGLQNAWSLIERGVELDLAPMAAHFGLGIMPWSPLAGGLLTGKYGREMLAEAGRASAVPDRAMDADTGKSDRLSGDNPYGGMLFTERNFGVVDVLRQVAVELDVPLAQAALAWVLSRPGVSTLLMGASRAEQVTANIAALQVTLSPEQQARLDEASALPSLNPYFIFQLPRQVIFGGQSVRPWGEEVGRE</sequence>
<dbReference type="GO" id="GO:0005829">
    <property type="term" value="C:cytosol"/>
    <property type="evidence" value="ECO:0007669"/>
    <property type="project" value="TreeGrafter"/>
</dbReference>
<dbReference type="OrthoDB" id="9803483at2"/>
<evidence type="ECO:0000259" key="2">
    <source>
        <dbReference type="Pfam" id="PF00248"/>
    </source>
</evidence>
<dbReference type="Pfam" id="PF00248">
    <property type="entry name" value="Aldo_ket_red"/>
    <property type="match status" value="1"/>
</dbReference>
<dbReference type="InterPro" id="IPR050523">
    <property type="entry name" value="AKR_Detox_Biosynth"/>
</dbReference>
<name>A0A1G5I5E6_9RHOB</name>
<evidence type="ECO:0000256" key="1">
    <source>
        <dbReference type="ARBA" id="ARBA00023002"/>
    </source>
</evidence>
<accession>A0A1G5I5E6</accession>